<dbReference type="Pfam" id="PF13372">
    <property type="entry name" value="Alginate_exp"/>
    <property type="match status" value="1"/>
</dbReference>
<organism evidence="3 4">
    <name type="scientific">BD1-7 clade bacterium</name>
    <dbReference type="NCBI Taxonomy" id="2029982"/>
    <lineage>
        <taxon>Bacteria</taxon>
        <taxon>Pseudomonadati</taxon>
        <taxon>Pseudomonadota</taxon>
        <taxon>Gammaproteobacteria</taxon>
        <taxon>Cellvibrionales</taxon>
        <taxon>Spongiibacteraceae</taxon>
        <taxon>BD1-7 clade</taxon>
    </lineage>
</organism>
<dbReference type="EMBL" id="CACSIO010000045">
    <property type="protein sequence ID" value="CAA0121352.1"/>
    <property type="molecule type" value="Genomic_DNA"/>
</dbReference>
<sequence length="404" mass="44964">MKLTKSTIRPLILSLATASPAVLAGDSFYEAFSEGKVKFDSRLRYESVEQDGKSDNASGLTIRTRLGYETAEFYTLKGYVEMLDNRVVGGIDDFAPVRPGADYPVIADPAVTVLNQGYLQSTPIEGMNIRGGRQRIIIDNARFVGNVGWRQNEQTFDSFRYQYDVSGFEMDLAYIGRVKGIVPTFDAKVDDIIANVAYNTGVGKITAYYYGLNHSDRGNDIRFDMNTYGVRWNGKADLGNKWKLLYSAEYAQQSVSLWKGQKADLDASYLVGEFGFGWDAYSLLAGYEVLGSDDGNYGFQTPLATKHKFNGWADVFLVTPAQGLSDTYLKAVAKVAGFKFVAVYHQFNSTEGDVNYGNEVDLLAAKSFGKRYTVGLKYANFSASDLPDTYASRSKYWVWGEIKF</sequence>
<keyword evidence="1" id="KW-0732">Signal</keyword>
<evidence type="ECO:0000313" key="3">
    <source>
        <dbReference type="EMBL" id="CAA0121352.1"/>
    </source>
</evidence>
<evidence type="ECO:0000259" key="2">
    <source>
        <dbReference type="Pfam" id="PF13372"/>
    </source>
</evidence>
<accession>A0A5S9QRF7</accession>
<reference evidence="3 4" key="1">
    <citation type="submission" date="2019-11" db="EMBL/GenBank/DDBJ databases">
        <authorList>
            <person name="Holert J."/>
        </authorList>
    </citation>
    <scope>NUCLEOTIDE SEQUENCE [LARGE SCALE GENOMIC DNA]</scope>
    <source>
        <strain evidence="3">SB11_3</strain>
    </source>
</reference>
<feature type="chain" id="PRO_5024827515" description="Alginate export domain-containing protein" evidence="1">
    <location>
        <begin position="25"/>
        <end position="404"/>
    </location>
</feature>
<dbReference type="Proteomes" id="UP000441399">
    <property type="component" value="Unassembled WGS sequence"/>
</dbReference>
<protein>
    <recommendedName>
        <fullName evidence="2">Alginate export domain-containing protein</fullName>
    </recommendedName>
</protein>
<evidence type="ECO:0000256" key="1">
    <source>
        <dbReference type="SAM" id="SignalP"/>
    </source>
</evidence>
<gene>
    <name evidence="3" type="ORF">OPDIPICF_02418</name>
</gene>
<feature type="signal peptide" evidence="1">
    <location>
        <begin position="1"/>
        <end position="24"/>
    </location>
</feature>
<dbReference type="AlphaFoldDB" id="A0A5S9QRF7"/>
<dbReference type="InterPro" id="IPR025388">
    <property type="entry name" value="Alginate_export_dom"/>
</dbReference>
<dbReference type="OrthoDB" id="9767539at2"/>
<proteinExistence type="predicted"/>
<evidence type="ECO:0000313" key="4">
    <source>
        <dbReference type="Proteomes" id="UP000441399"/>
    </source>
</evidence>
<name>A0A5S9QRF7_9GAMM</name>
<feature type="domain" description="Alginate export" evidence="2">
    <location>
        <begin position="123"/>
        <end position="255"/>
    </location>
</feature>
<keyword evidence="4" id="KW-1185">Reference proteome</keyword>